<dbReference type="InterPro" id="IPR018961">
    <property type="entry name" value="DnaJ_homolog_subfam-C_membr-28"/>
</dbReference>
<dbReference type="KEGG" id="lpav:PLANPX_0481"/>
<organism evidence="2 3">
    <name type="scientific">Lacipirellula parvula</name>
    <dbReference type="NCBI Taxonomy" id="2650471"/>
    <lineage>
        <taxon>Bacteria</taxon>
        <taxon>Pseudomonadati</taxon>
        <taxon>Planctomycetota</taxon>
        <taxon>Planctomycetia</taxon>
        <taxon>Pirellulales</taxon>
        <taxon>Lacipirellulaceae</taxon>
        <taxon>Lacipirellula</taxon>
    </lineage>
</organism>
<keyword evidence="3" id="KW-1185">Reference proteome</keyword>
<dbReference type="Pfam" id="PF09350">
    <property type="entry name" value="DJC28_CD"/>
    <property type="match status" value="1"/>
</dbReference>
<proteinExistence type="predicted"/>
<dbReference type="EMBL" id="AP021861">
    <property type="protein sequence ID" value="BBO30869.1"/>
    <property type="molecule type" value="Genomic_DNA"/>
</dbReference>
<protein>
    <recommendedName>
        <fullName evidence="1">DnaJ homologue subfamily C member 28 conserved domain-containing protein</fullName>
    </recommendedName>
</protein>
<evidence type="ECO:0000313" key="2">
    <source>
        <dbReference type="EMBL" id="BBO30869.1"/>
    </source>
</evidence>
<feature type="domain" description="DnaJ homologue subfamily C member 28 conserved" evidence="1">
    <location>
        <begin position="16"/>
        <end position="62"/>
    </location>
</feature>
<name>A0A5K7XCP5_9BACT</name>
<evidence type="ECO:0000259" key="1">
    <source>
        <dbReference type="Pfam" id="PF09350"/>
    </source>
</evidence>
<dbReference type="AlphaFoldDB" id="A0A5K7XCP5"/>
<gene>
    <name evidence="2" type="ORF">PLANPX_0481</name>
</gene>
<dbReference type="Proteomes" id="UP000326837">
    <property type="component" value="Chromosome"/>
</dbReference>
<evidence type="ECO:0000313" key="3">
    <source>
        <dbReference type="Proteomes" id="UP000326837"/>
    </source>
</evidence>
<sequence>MAESMPLGSERAMQVVAENKLLAAIEAGEFDNLPGFGKPSPLIDEPYDPFWWIRRKLRQENLPADPRDGWQR</sequence>
<reference evidence="3" key="1">
    <citation type="submission" date="2019-10" db="EMBL/GenBank/DDBJ databases">
        <title>Lacipirellula parvula gen. nov., sp. nov., representing a lineage of planctomycetes widespread in freshwater anoxic habitats, and description of the family Lacipirellulaceae.</title>
        <authorList>
            <person name="Dedysh S.N."/>
            <person name="Kulichevskaya I.S."/>
            <person name="Beletsky A.V."/>
            <person name="Rakitin A.L."/>
            <person name="Mardanov A.V."/>
            <person name="Ivanova A.A."/>
            <person name="Saltykova V.X."/>
            <person name="Rijpstra W.I.C."/>
            <person name="Sinninghe Damste J.S."/>
            <person name="Ravin N.V."/>
        </authorList>
    </citation>
    <scope>NUCLEOTIDE SEQUENCE [LARGE SCALE GENOMIC DNA]</scope>
    <source>
        <strain evidence="3">PX69</strain>
    </source>
</reference>
<accession>A0A5K7XCP5</accession>